<sequence>PVHAQIRARVVEVLGWEPRGAFRGAEFEAALPPDGPPARHATDQALARHVQAGGAQLRRVLADIPAFRHAATGHWRVVEPAYCLELLRLILATQVERDWALDALDAQQAWAALRSEAGGEGVLAEVVDAVLARFGEPRAPGVYAVAGERVARFIAAQVFAVEGDRAWPVADFLAALRAALPPQLAVAGLADPAQWGSAHIPQSLLRGMAHTSALVDSRLLLTAAGVPASATLLHPLDRAALPGEPRPRLLRLFEIKSRWTAPEIRPFLEDLAGIDSDRPAEDDTAARAAAAKTVDSWLLKFARGVRSPDGMMVYSSRLA</sequence>
<accession>A0ACC1JIM8</accession>
<organism evidence="1 2">
    <name type="scientific">Coemansia nantahalensis</name>
    <dbReference type="NCBI Taxonomy" id="2789366"/>
    <lineage>
        <taxon>Eukaryota</taxon>
        <taxon>Fungi</taxon>
        <taxon>Fungi incertae sedis</taxon>
        <taxon>Zoopagomycota</taxon>
        <taxon>Kickxellomycotina</taxon>
        <taxon>Kickxellomycetes</taxon>
        <taxon>Kickxellales</taxon>
        <taxon>Kickxellaceae</taxon>
        <taxon>Coemansia</taxon>
    </lineage>
</organism>
<gene>
    <name evidence="1" type="ORF">IWQ57_006973</name>
</gene>
<keyword evidence="2" id="KW-1185">Reference proteome</keyword>
<feature type="non-terminal residue" evidence="1">
    <location>
        <position position="1"/>
    </location>
</feature>
<name>A0ACC1JIM8_9FUNG</name>
<evidence type="ECO:0000313" key="1">
    <source>
        <dbReference type="EMBL" id="KAJ2757899.1"/>
    </source>
</evidence>
<reference evidence="1" key="1">
    <citation type="submission" date="2022-07" db="EMBL/GenBank/DDBJ databases">
        <title>Phylogenomic reconstructions and comparative analyses of Kickxellomycotina fungi.</title>
        <authorList>
            <person name="Reynolds N.K."/>
            <person name="Stajich J.E."/>
            <person name="Barry K."/>
            <person name="Grigoriev I.V."/>
            <person name="Crous P."/>
            <person name="Smith M.E."/>
        </authorList>
    </citation>
    <scope>NUCLEOTIDE SEQUENCE</scope>
    <source>
        <strain evidence="1">CBS 109366</strain>
    </source>
</reference>
<proteinExistence type="predicted"/>
<comment type="caution">
    <text evidence="1">The sequence shown here is derived from an EMBL/GenBank/DDBJ whole genome shotgun (WGS) entry which is preliminary data.</text>
</comment>
<protein>
    <submittedName>
        <fullName evidence="1">Uncharacterized protein</fullName>
    </submittedName>
</protein>
<dbReference type="Proteomes" id="UP001140234">
    <property type="component" value="Unassembled WGS sequence"/>
</dbReference>
<evidence type="ECO:0000313" key="2">
    <source>
        <dbReference type="Proteomes" id="UP001140234"/>
    </source>
</evidence>
<dbReference type="EMBL" id="JANBUJ010004287">
    <property type="protein sequence ID" value="KAJ2757899.1"/>
    <property type="molecule type" value="Genomic_DNA"/>
</dbReference>